<evidence type="ECO:0000313" key="2">
    <source>
        <dbReference type="EMBL" id="KAJ6218398.1"/>
    </source>
</evidence>
<dbReference type="OMA" id="YLARIPM"/>
<name>A0A9Q0M496_BLOTA</name>
<dbReference type="EMBL" id="JAPWDV010000003">
    <property type="protein sequence ID" value="KAJ6218398.1"/>
    <property type="molecule type" value="Genomic_DNA"/>
</dbReference>
<feature type="transmembrane region" description="Helical" evidence="1">
    <location>
        <begin position="158"/>
        <end position="180"/>
    </location>
</feature>
<feature type="transmembrane region" description="Helical" evidence="1">
    <location>
        <begin position="303"/>
        <end position="321"/>
    </location>
</feature>
<proteinExistence type="predicted"/>
<evidence type="ECO:0000256" key="1">
    <source>
        <dbReference type="SAM" id="Phobius"/>
    </source>
</evidence>
<keyword evidence="3" id="KW-1185">Reference proteome</keyword>
<gene>
    <name evidence="2" type="ORF">RDWZM_009555</name>
</gene>
<dbReference type="Proteomes" id="UP001142055">
    <property type="component" value="Chromosome 3"/>
</dbReference>
<feature type="transmembrane region" description="Helical" evidence="1">
    <location>
        <begin position="96"/>
        <end position="115"/>
    </location>
</feature>
<feature type="transmembrane region" description="Helical" evidence="1">
    <location>
        <begin position="52"/>
        <end position="70"/>
    </location>
</feature>
<organism evidence="2 3">
    <name type="scientific">Blomia tropicalis</name>
    <name type="common">Mite</name>
    <dbReference type="NCBI Taxonomy" id="40697"/>
    <lineage>
        <taxon>Eukaryota</taxon>
        <taxon>Metazoa</taxon>
        <taxon>Ecdysozoa</taxon>
        <taxon>Arthropoda</taxon>
        <taxon>Chelicerata</taxon>
        <taxon>Arachnida</taxon>
        <taxon>Acari</taxon>
        <taxon>Acariformes</taxon>
        <taxon>Sarcoptiformes</taxon>
        <taxon>Astigmata</taxon>
        <taxon>Glycyphagoidea</taxon>
        <taxon>Echimyopodidae</taxon>
        <taxon>Blomia</taxon>
    </lineage>
</organism>
<sequence>MELTRLQRYTITKVSDIIDIQFKHITTYLARIPMTRINYSSRQKQIIVKRTAITQTIAQYIMIILMFILSQRWFTTFDAFIHVCEQVLKIDQYEDFIYTGIIGFVAFEIIVSNTFNEVYHYRCGLLDVAGEVAEYQFRSSECRELIKSFLRISTIDGIMYKIAAYGLIPLTIHMNIQAIIDYMNNEITIIELPVCWLYSFGTNGYASVSLSLLFIVMPHLYFMMLVFQIRVNHCLQDAQIAIQTQSRIYLMKFVYNYIHLHRWINVYNSSIRNHIATHDMVFKVSGMVSITFYIKQEQKLNQFAYLILGLYLATYGTFLFVESRLTYFPKRNERLYRSMNGLNAKLCHNHNLHIQRRWQRISNLGEVRYVFVLNRMCDFLSNNRFGFTYGRSYIITNSSIANALIGNFYMFVLFYKRLAV</sequence>
<keyword evidence="1" id="KW-0472">Membrane</keyword>
<feature type="transmembrane region" description="Helical" evidence="1">
    <location>
        <begin position="393"/>
        <end position="415"/>
    </location>
</feature>
<dbReference type="AlphaFoldDB" id="A0A9Q0M496"/>
<feature type="transmembrane region" description="Helical" evidence="1">
    <location>
        <begin position="200"/>
        <end position="222"/>
    </location>
</feature>
<accession>A0A9Q0M496</accession>
<keyword evidence="1" id="KW-0812">Transmembrane</keyword>
<protein>
    <submittedName>
        <fullName evidence="2">Uncharacterized protein</fullName>
    </submittedName>
</protein>
<reference evidence="2" key="1">
    <citation type="submission" date="2022-12" db="EMBL/GenBank/DDBJ databases">
        <title>Genome assemblies of Blomia tropicalis.</title>
        <authorList>
            <person name="Cui Y."/>
        </authorList>
    </citation>
    <scope>NUCLEOTIDE SEQUENCE</scope>
    <source>
        <tissue evidence="2">Adult mites</tissue>
    </source>
</reference>
<evidence type="ECO:0000313" key="3">
    <source>
        <dbReference type="Proteomes" id="UP001142055"/>
    </source>
</evidence>
<comment type="caution">
    <text evidence="2">The sequence shown here is derived from an EMBL/GenBank/DDBJ whole genome shotgun (WGS) entry which is preliminary data.</text>
</comment>
<keyword evidence="1" id="KW-1133">Transmembrane helix</keyword>